<dbReference type="OrthoDB" id="3027322at2759"/>
<accession>A0A0D7B4Z0</accession>
<protein>
    <submittedName>
        <fullName evidence="1">Uncharacterized protein</fullName>
    </submittedName>
</protein>
<organism evidence="1 2">
    <name type="scientific">Cylindrobasidium torrendii FP15055 ss-10</name>
    <dbReference type="NCBI Taxonomy" id="1314674"/>
    <lineage>
        <taxon>Eukaryota</taxon>
        <taxon>Fungi</taxon>
        <taxon>Dikarya</taxon>
        <taxon>Basidiomycota</taxon>
        <taxon>Agaricomycotina</taxon>
        <taxon>Agaricomycetes</taxon>
        <taxon>Agaricomycetidae</taxon>
        <taxon>Agaricales</taxon>
        <taxon>Marasmiineae</taxon>
        <taxon>Physalacriaceae</taxon>
        <taxon>Cylindrobasidium</taxon>
    </lineage>
</organism>
<proteinExistence type="predicted"/>
<evidence type="ECO:0000313" key="1">
    <source>
        <dbReference type="EMBL" id="KIY65643.1"/>
    </source>
</evidence>
<sequence>MHCKLDEVEMVATAQARARTLNIDPFPDEPDVYERYRLTAGVVIPHDEVVDWDKRNSSDTNGTRPVWACVGRLAHDYCRLTGDWDANPFVLVSAPYTEGQHDVMFVMATRRGQWTNRNARWCVEHVFDPELQFPPMPEKEKTVRELLIKQLGFERLGDFITIYRNR</sequence>
<reference evidence="1 2" key="1">
    <citation type="journal article" date="2015" name="Fungal Genet. Biol.">
        <title>Evolution of novel wood decay mechanisms in Agaricales revealed by the genome sequences of Fistulina hepatica and Cylindrobasidium torrendii.</title>
        <authorList>
            <person name="Floudas D."/>
            <person name="Held B.W."/>
            <person name="Riley R."/>
            <person name="Nagy L.G."/>
            <person name="Koehler G."/>
            <person name="Ransdell A.S."/>
            <person name="Younus H."/>
            <person name="Chow J."/>
            <person name="Chiniquy J."/>
            <person name="Lipzen A."/>
            <person name="Tritt A."/>
            <person name="Sun H."/>
            <person name="Haridas S."/>
            <person name="LaButti K."/>
            <person name="Ohm R.A."/>
            <person name="Kues U."/>
            <person name="Blanchette R.A."/>
            <person name="Grigoriev I.V."/>
            <person name="Minto R.E."/>
            <person name="Hibbett D.S."/>
        </authorList>
    </citation>
    <scope>NUCLEOTIDE SEQUENCE [LARGE SCALE GENOMIC DNA]</scope>
    <source>
        <strain evidence="1 2">FP15055 ss-10</strain>
    </source>
</reference>
<evidence type="ECO:0000313" key="2">
    <source>
        <dbReference type="Proteomes" id="UP000054007"/>
    </source>
</evidence>
<dbReference type="Proteomes" id="UP000054007">
    <property type="component" value="Unassembled WGS sequence"/>
</dbReference>
<dbReference type="EMBL" id="KN880582">
    <property type="protein sequence ID" value="KIY65643.1"/>
    <property type="molecule type" value="Genomic_DNA"/>
</dbReference>
<gene>
    <name evidence="1" type="ORF">CYLTODRAFT_492147</name>
</gene>
<name>A0A0D7B4Z0_9AGAR</name>
<keyword evidence="2" id="KW-1185">Reference proteome</keyword>
<dbReference type="AlphaFoldDB" id="A0A0D7B4Z0"/>